<accession>A0A9X3PLV4</accession>
<dbReference type="Proteomes" id="UP001145799">
    <property type="component" value="Unassembled WGS sequence"/>
</dbReference>
<dbReference type="EMBL" id="JAVDYD010000001">
    <property type="protein sequence ID" value="MDR7340875.1"/>
    <property type="molecule type" value="Genomic_DNA"/>
</dbReference>
<evidence type="ECO:0000313" key="12">
    <source>
        <dbReference type="Proteomes" id="UP001145799"/>
    </source>
</evidence>
<organism evidence="10 12">
    <name type="scientific">Glycomyces lechevalierae</name>
    <dbReference type="NCBI Taxonomy" id="256034"/>
    <lineage>
        <taxon>Bacteria</taxon>
        <taxon>Bacillati</taxon>
        <taxon>Actinomycetota</taxon>
        <taxon>Actinomycetes</taxon>
        <taxon>Glycomycetales</taxon>
        <taxon>Glycomycetaceae</taxon>
        <taxon>Glycomyces</taxon>
    </lineage>
</organism>
<protein>
    <submittedName>
        <fullName evidence="11">Aldouronate transport system permease protein</fullName>
    </submittedName>
    <submittedName>
        <fullName evidence="10">Carbohydrate ABC transporter permease</fullName>
    </submittedName>
</protein>
<evidence type="ECO:0000313" key="11">
    <source>
        <dbReference type="EMBL" id="MDR7340875.1"/>
    </source>
</evidence>
<name>A0A9X3PLV4_9ACTN</name>
<dbReference type="EMBL" id="JAPZVQ010000007">
    <property type="protein sequence ID" value="MDA1385968.1"/>
    <property type="molecule type" value="Genomic_DNA"/>
</dbReference>
<reference evidence="10" key="1">
    <citation type="submission" date="2022-12" db="EMBL/GenBank/DDBJ databases">
        <title>Gycomyces niveus sp.nov., a novel actinomycete isolated from soil in Shouguang.</title>
        <authorList>
            <person name="Yang X."/>
        </authorList>
    </citation>
    <scope>NUCLEOTIDE SEQUENCE</scope>
    <source>
        <strain evidence="10">DSM 44724</strain>
    </source>
</reference>
<feature type="transmembrane region" description="Helical" evidence="8">
    <location>
        <begin position="173"/>
        <end position="193"/>
    </location>
</feature>
<sequence>MTLKTATRADLESVPGTESQAQRRKPKRRRSVQVQDTPVDRIFMVGVYILLSTFLLIVLVPLINIVASSFSSPAAVSGGQVFLWPVDFTLIGYEAVLGNEAIVTGFANSLFYALVGTLVSVTLTVMIAYPLSRSELVGRKVLIGGVLFTMLFSGGLIPTYMVVRALGLLDTRWAMIIPAAIGAWQVLIAMTFFRSSIPGELYEAAQLDGASDLRFLWSVVLPLSKPLLAVIALMYGIGQWNSYFSALIYLRSEELYPLQLVLRNILVLNNNSGGTNLADQMQAKQVADLMKFSLIVVSTVPVLLVYPFVARHFTKGVMLGSVKG</sequence>
<evidence type="ECO:0000256" key="4">
    <source>
        <dbReference type="ARBA" id="ARBA00022692"/>
    </source>
</evidence>
<dbReference type="CDD" id="cd06261">
    <property type="entry name" value="TM_PBP2"/>
    <property type="match status" value="1"/>
</dbReference>
<evidence type="ECO:0000256" key="3">
    <source>
        <dbReference type="ARBA" id="ARBA00022475"/>
    </source>
</evidence>
<evidence type="ECO:0000256" key="8">
    <source>
        <dbReference type="SAM" id="Phobius"/>
    </source>
</evidence>
<comment type="caution">
    <text evidence="10">The sequence shown here is derived from an EMBL/GenBank/DDBJ whole genome shotgun (WGS) entry which is preliminary data.</text>
</comment>
<evidence type="ECO:0000256" key="7">
    <source>
        <dbReference type="SAM" id="MobiDB-lite"/>
    </source>
</evidence>
<gene>
    <name evidence="11" type="ORF">J2S69_004594</name>
    <name evidence="10" type="ORF">O2L01_13325</name>
</gene>
<dbReference type="SUPFAM" id="SSF161098">
    <property type="entry name" value="MetI-like"/>
    <property type="match status" value="1"/>
</dbReference>
<feature type="transmembrane region" description="Helical" evidence="8">
    <location>
        <begin position="214"/>
        <end position="237"/>
    </location>
</feature>
<evidence type="ECO:0000259" key="9">
    <source>
        <dbReference type="PROSITE" id="PS50928"/>
    </source>
</evidence>
<feature type="transmembrane region" description="Helical" evidence="8">
    <location>
        <begin position="289"/>
        <end position="309"/>
    </location>
</feature>
<feature type="transmembrane region" description="Helical" evidence="8">
    <location>
        <begin position="141"/>
        <end position="161"/>
    </location>
</feature>
<keyword evidence="3" id="KW-1003">Cell membrane</keyword>
<evidence type="ECO:0000256" key="5">
    <source>
        <dbReference type="ARBA" id="ARBA00022989"/>
    </source>
</evidence>
<comment type="subcellular location">
    <subcellularLocation>
        <location evidence="1">Cell membrane</location>
        <topology evidence="1">Multi-pass membrane protein</topology>
    </subcellularLocation>
</comment>
<dbReference type="Gene3D" id="1.10.3720.10">
    <property type="entry name" value="MetI-like"/>
    <property type="match status" value="1"/>
</dbReference>
<evidence type="ECO:0000256" key="2">
    <source>
        <dbReference type="ARBA" id="ARBA00022448"/>
    </source>
</evidence>
<dbReference type="InterPro" id="IPR035906">
    <property type="entry name" value="MetI-like_sf"/>
</dbReference>
<evidence type="ECO:0000313" key="13">
    <source>
        <dbReference type="Proteomes" id="UP001183604"/>
    </source>
</evidence>
<feature type="compositionally biased region" description="Basic residues" evidence="7">
    <location>
        <begin position="22"/>
        <end position="31"/>
    </location>
</feature>
<keyword evidence="4 8" id="KW-0812">Transmembrane</keyword>
<proteinExistence type="predicted"/>
<evidence type="ECO:0000256" key="6">
    <source>
        <dbReference type="ARBA" id="ARBA00023136"/>
    </source>
</evidence>
<reference evidence="11 13" key="2">
    <citation type="submission" date="2023-07" db="EMBL/GenBank/DDBJ databases">
        <title>Sequencing the genomes of 1000 actinobacteria strains.</title>
        <authorList>
            <person name="Klenk H.-P."/>
        </authorList>
    </citation>
    <scope>NUCLEOTIDE SEQUENCE [LARGE SCALE GENOMIC DNA]</scope>
    <source>
        <strain evidence="11 13">DSM 44724</strain>
    </source>
</reference>
<dbReference type="AlphaFoldDB" id="A0A9X3PLV4"/>
<keyword evidence="5 8" id="KW-1133">Transmembrane helix</keyword>
<dbReference type="RefSeq" id="WP_270122433.1">
    <property type="nucleotide sequence ID" value="NZ_BAAAOM010000001.1"/>
</dbReference>
<dbReference type="Proteomes" id="UP001183604">
    <property type="component" value="Unassembled WGS sequence"/>
</dbReference>
<keyword evidence="13" id="KW-1185">Reference proteome</keyword>
<keyword evidence="2" id="KW-0813">Transport</keyword>
<feature type="region of interest" description="Disordered" evidence="7">
    <location>
        <begin position="1"/>
        <end position="31"/>
    </location>
</feature>
<keyword evidence="6 8" id="KW-0472">Membrane</keyword>
<dbReference type="GO" id="GO:0005886">
    <property type="term" value="C:plasma membrane"/>
    <property type="evidence" value="ECO:0007669"/>
    <property type="project" value="UniProtKB-SubCell"/>
</dbReference>
<feature type="transmembrane region" description="Helical" evidence="8">
    <location>
        <begin position="110"/>
        <end position="129"/>
    </location>
</feature>
<dbReference type="PANTHER" id="PTHR43744">
    <property type="entry name" value="ABC TRANSPORTER PERMEASE PROTEIN MG189-RELATED-RELATED"/>
    <property type="match status" value="1"/>
</dbReference>
<dbReference type="PANTHER" id="PTHR43744:SF9">
    <property type="entry name" value="POLYGALACTURONAN_RHAMNOGALACTURONAN TRANSPORT SYSTEM PERMEASE PROTEIN YTCP"/>
    <property type="match status" value="1"/>
</dbReference>
<dbReference type="PROSITE" id="PS50928">
    <property type="entry name" value="ABC_TM1"/>
    <property type="match status" value="1"/>
</dbReference>
<feature type="transmembrane region" description="Helical" evidence="8">
    <location>
        <begin position="42"/>
        <end position="63"/>
    </location>
</feature>
<dbReference type="GO" id="GO:0055085">
    <property type="term" value="P:transmembrane transport"/>
    <property type="evidence" value="ECO:0007669"/>
    <property type="project" value="InterPro"/>
</dbReference>
<evidence type="ECO:0000313" key="10">
    <source>
        <dbReference type="EMBL" id="MDA1385968.1"/>
    </source>
</evidence>
<evidence type="ECO:0000256" key="1">
    <source>
        <dbReference type="ARBA" id="ARBA00004651"/>
    </source>
</evidence>
<dbReference type="InterPro" id="IPR000515">
    <property type="entry name" value="MetI-like"/>
</dbReference>
<feature type="domain" description="ABC transmembrane type-1" evidence="9">
    <location>
        <begin position="106"/>
        <end position="305"/>
    </location>
</feature>